<feature type="signal peptide" evidence="1">
    <location>
        <begin position="1"/>
        <end position="25"/>
    </location>
</feature>
<keyword evidence="1" id="KW-0732">Signal</keyword>
<dbReference type="SUPFAM" id="SSF56935">
    <property type="entry name" value="Porins"/>
    <property type="match status" value="1"/>
</dbReference>
<comment type="caution">
    <text evidence="3">The sequence shown here is derived from an EMBL/GenBank/DDBJ whole genome shotgun (WGS) entry which is preliminary data.</text>
</comment>
<dbReference type="SUPFAM" id="SSF48452">
    <property type="entry name" value="TPR-like"/>
    <property type="match status" value="1"/>
</dbReference>
<dbReference type="Gene3D" id="1.25.40.10">
    <property type="entry name" value="Tetratricopeptide repeat domain"/>
    <property type="match status" value="1"/>
</dbReference>
<dbReference type="InterPro" id="IPR007655">
    <property type="entry name" value="Slam_C"/>
</dbReference>
<evidence type="ECO:0000256" key="1">
    <source>
        <dbReference type="SAM" id="SignalP"/>
    </source>
</evidence>
<name>A0A839HEP7_9GAMM</name>
<proteinExistence type="predicted"/>
<evidence type="ECO:0000259" key="2">
    <source>
        <dbReference type="Pfam" id="PF04575"/>
    </source>
</evidence>
<evidence type="ECO:0000313" key="3">
    <source>
        <dbReference type="EMBL" id="MBB1124902.1"/>
    </source>
</evidence>
<dbReference type="InterPro" id="IPR011990">
    <property type="entry name" value="TPR-like_helical_dom_sf"/>
</dbReference>
<organism evidence="3 4">
    <name type="scientific">Thiospirillum jenense</name>
    <dbReference type="NCBI Taxonomy" id="1653858"/>
    <lineage>
        <taxon>Bacteria</taxon>
        <taxon>Pseudomonadati</taxon>
        <taxon>Pseudomonadota</taxon>
        <taxon>Gammaproteobacteria</taxon>
        <taxon>Chromatiales</taxon>
        <taxon>Chromatiaceae</taxon>
        <taxon>Thiospirillum</taxon>
    </lineage>
</organism>
<dbReference type="AlphaFoldDB" id="A0A839HEP7"/>
<reference evidence="3 4" key="1">
    <citation type="journal article" date="2020" name="Arch. Microbiol.">
        <title>The genome sequence of the giant phototrophic gammaproteobacterium Thiospirillum jenense gives insight into its physiological properties and phylogenetic relationships.</title>
        <authorList>
            <person name="Imhoff J.F."/>
            <person name="Meyer T.E."/>
            <person name="Kyndt J.A."/>
        </authorList>
    </citation>
    <scope>NUCLEOTIDE SEQUENCE [LARGE SCALE GENOMIC DNA]</scope>
    <source>
        <strain evidence="3 4">DSM 216</strain>
    </source>
</reference>
<feature type="chain" id="PRO_5032732709" evidence="1">
    <location>
        <begin position="26"/>
        <end position="453"/>
    </location>
</feature>
<sequence>MPHRATRWIGSLALLLMLPHPFAAAADAAAVLTQARQLLAAGAVDAAITALDAQLVNHAADPAFNLLLAQALERAGRSDAALFAYERVAMADPQQVEARLRMAEIYAERGNRLLGREVTTALVPTTLTPAQQQRLAAVRTRLDQTHAGLSLSGYVLTGIGWDSNLTAGPVQKQLFIPAYWDALGTLAETGSARAAADGVMQWEAGLNLSQPLGDNSVLVGSTTLRHSLYPSHHDDNEGVANLNLGVMTRRGRQVWGLAALAQGYSLGDTLYRQALGGYASWTSVINDQTQLTGYLQYVDFTYPDHPIDDSVRRVVGATAEYTPINQPWRLQYGFYGGVDKVKDSAKPHFTFNLHGGLISGTLDVNDRLSLATSLTVERRRYDDFDHQFSDPGRNEYIQRRDWIYTFGLSADYRLTDQWHLLPLYVYTRNPSNLELYEYDRHLVMLQVKWEFSR</sequence>
<accession>A0A839HEP7</accession>
<dbReference type="Pfam" id="PF13428">
    <property type="entry name" value="TPR_14"/>
    <property type="match status" value="1"/>
</dbReference>
<feature type="domain" description="Surface lipoprotein assembly modifier C-terminal" evidence="2">
    <location>
        <begin position="192"/>
        <end position="451"/>
    </location>
</feature>
<dbReference type="RefSeq" id="WP_182582014.1">
    <property type="nucleotide sequence ID" value="NZ_JABVCQ010000003.1"/>
</dbReference>
<keyword evidence="4" id="KW-1185">Reference proteome</keyword>
<protein>
    <submittedName>
        <fullName evidence="3">DUF560 domain-containing protein</fullName>
    </submittedName>
</protein>
<dbReference type="Pfam" id="PF04575">
    <property type="entry name" value="SlipAM"/>
    <property type="match status" value="1"/>
</dbReference>
<dbReference type="Proteomes" id="UP000548632">
    <property type="component" value="Unassembled WGS sequence"/>
</dbReference>
<gene>
    <name evidence="3" type="ORF">HUK38_01475</name>
</gene>
<evidence type="ECO:0000313" key="4">
    <source>
        <dbReference type="Proteomes" id="UP000548632"/>
    </source>
</evidence>
<dbReference type="EMBL" id="JABVCQ010000003">
    <property type="protein sequence ID" value="MBB1124902.1"/>
    <property type="molecule type" value="Genomic_DNA"/>
</dbReference>